<dbReference type="Proteomes" id="UP000218334">
    <property type="component" value="Unassembled WGS sequence"/>
</dbReference>
<protein>
    <submittedName>
        <fullName evidence="2">Uncharacterized protein</fullName>
    </submittedName>
</protein>
<sequence length="90" mass="9983">MSISIPCTPRFSTVERQKGCFFPFKIYIRKCQKKAKPNDDPSVTSIIILMVYASFSVLAIRHTTHYGMLLGIPRGPGCKMKAGSFKVGLA</sequence>
<feature type="transmembrane region" description="Helical" evidence="1">
    <location>
        <begin position="42"/>
        <end position="60"/>
    </location>
</feature>
<keyword evidence="3" id="KW-1185">Reference proteome</keyword>
<evidence type="ECO:0000313" key="3">
    <source>
        <dbReference type="Proteomes" id="UP000218334"/>
    </source>
</evidence>
<organism evidence="2 3">
    <name type="scientific">Armillaria solidipes</name>
    <dbReference type="NCBI Taxonomy" id="1076256"/>
    <lineage>
        <taxon>Eukaryota</taxon>
        <taxon>Fungi</taxon>
        <taxon>Dikarya</taxon>
        <taxon>Basidiomycota</taxon>
        <taxon>Agaricomycotina</taxon>
        <taxon>Agaricomycetes</taxon>
        <taxon>Agaricomycetidae</taxon>
        <taxon>Agaricales</taxon>
        <taxon>Marasmiineae</taxon>
        <taxon>Physalacriaceae</taxon>
        <taxon>Armillaria</taxon>
    </lineage>
</organism>
<evidence type="ECO:0000313" key="2">
    <source>
        <dbReference type="EMBL" id="PBK69738.1"/>
    </source>
</evidence>
<keyword evidence="1" id="KW-1133">Transmembrane helix</keyword>
<feature type="non-terminal residue" evidence="2">
    <location>
        <position position="90"/>
    </location>
</feature>
<keyword evidence="1" id="KW-0472">Membrane</keyword>
<keyword evidence="1" id="KW-0812">Transmembrane</keyword>
<proteinExistence type="predicted"/>
<name>A0A2H3BUK9_9AGAR</name>
<accession>A0A2H3BUK9</accession>
<dbReference type="AlphaFoldDB" id="A0A2H3BUK9"/>
<gene>
    <name evidence="2" type="ORF">ARMSODRAFT_956527</name>
</gene>
<evidence type="ECO:0000256" key="1">
    <source>
        <dbReference type="SAM" id="Phobius"/>
    </source>
</evidence>
<dbReference type="EMBL" id="KZ293428">
    <property type="protein sequence ID" value="PBK69738.1"/>
    <property type="molecule type" value="Genomic_DNA"/>
</dbReference>
<reference evidence="3" key="1">
    <citation type="journal article" date="2017" name="Nat. Ecol. Evol.">
        <title>Genome expansion and lineage-specific genetic innovations in the forest pathogenic fungi Armillaria.</title>
        <authorList>
            <person name="Sipos G."/>
            <person name="Prasanna A.N."/>
            <person name="Walter M.C."/>
            <person name="O'Connor E."/>
            <person name="Balint B."/>
            <person name="Krizsan K."/>
            <person name="Kiss B."/>
            <person name="Hess J."/>
            <person name="Varga T."/>
            <person name="Slot J."/>
            <person name="Riley R."/>
            <person name="Boka B."/>
            <person name="Rigling D."/>
            <person name="Barry K."/>
            <person name="Lee J."/>
            <person name="Mihaltcheva S."/>
            <person name="LaButti K."/>
            <person name="Lipzen A."/>
            <person name="Waldron R."/>
            <person name="Moloney N.M."/>
            <person name="Sperisen C."/>
            <person name="Kredics L."/>
            <person name="Vagvoelgyi C."/>
            <person name="Patrignani A."/>
            <person name="Fitzpatrick D."/>
            <person name="Nagy I."/>
            <person name="Doyle S."/>
            <person name="Anderson J.B."/>
            <person name="Grigoriev I.V."/>
            <person name="Gueldener U."/>
            <person name="Muensterkoetter M."/>
            <person name="Nagy L.G."/>
        </authorList>
    </citation>
    <scope>NUCLEOTIDE SEQUENCE [LARGE SCALE GENOMIC DNA]</scope>
    <source>
        <strain evidence="3">28-4</strain>
    </source>
</reference>